<reference evidence="2 3" key="1">
    <citation type="journal article" date="2015" name="Genome Announc.">
        <title>Complete Genome Sequence of Rat Cytomegalovirus Strain ALL-03 (Malaysian Strain).</title>
        <authorList>
            <person name="Balakrishnan K.N."/>
            <person name="Abdullah A.A."/>
            <person name="Camalxaman S.N."/>
            <person name="Quah Y.W."/>
            <person name="Abba Y."/>
            <person name="Hani H."/>
            <person name="Loh H.S."/>
            <person name="Kamal F.M."/>
            <person name="Zeenathul N.A."/>
            <person name="Aini I."/>
            <person name="Omar A.R."/>
            <person name="Noordin M.M."/>
            <person name="Mohd Azmi M.L."/>
        </authorList>
    </citation>
    <scope>NUCLEOTIDE SEQUENCE [LARGE SCALE GENOMIC DNA]</scope>
    <source>
        <strain evidence="2">ALL-03</strain>
    </source>
</reference>
<proteinExistence type="predicted"/>
<evidence type="ECO:0000313" key="2">
    <source>
        <dbReference type="EMBL" id="AKE44299.1"/>
    </source>
</evidence>
<accession>A0A0F6R6Q8</accession>
<sequence length="371" mass="41998">MNVIRVLLTCVFSVSYIATESDDGSDAAVRVIYSSFSFGDQGVKGSAISFEYTLPLIFTDEGEVRPAYDTFHPVSKDELQFLLAHERSLDQVHTDFGDLSMTVGFRYDCLCGITFLNCTAVYTKNFIPILIYHNYNKPKILEDNSVVYNFHTEITYFDDDGERLLSTPIFDLEKWRLFHNFSRLYTYWKPIDSHLTKLSHVDEMKISLNATTGENSLVMCTVISRLPVIFKLILTVPGANPAMARSMIDSEKNFVARAGVHAHITQPVTALCEIKSSLGWIAARTKRIENKIPNGDNLVSMSNNEEQQQDGDFDYMTPISKMESLTANLLILYALSISVIFIFVSIIMLCKAHRNLKTDEGRQRNEDGKTD</sequence>
<dbReference type="Gene3D" id="2.60.40.2920">
    <property type="match status" value="1"/>
</dbReference>
<dbReference type="Gene3D" id="3.30.500.30">
    <property type="match status" value="1"/>
</dbReference>
<keyword evidence="1" id="KW-0472">Membrane</keyword>
<gene>
    <name evidence="2" type="primary">a149</name>
</gene>
<protein>
    <submittedName>
        <fullName evidence="2">A149</fullName>
    </submittedName>
</protein>
<name>A0A0F6R6Q8_RCMVE</name>
<dbReference type="EMBL" id="KP967684">
    <property type="protein sequence ID" value="AKE44299.1"/>
    <property type="molecule type" value="Genomic_DNA"/>
</dbReference>
<keyword evidence="1" id="KW-0812">Transmembrane</keyword>
<evidence type="ECO:0000256" key="1">
    <source>
        <dbReference type="SAM" id="Phobius"/>
    </source>
</evidence>
<evidence type="ECO:0000313" key="3">
    <source>
        <dbReference type="Proteomes" id="UP000105122"/>
    </source>
</evidence>
<organism evidence="2 3">
    <name type="scientific">Rat cytomegalovirus ALL-03</name>
    <dbReference type="NCBI Taxonomy" id="1640278"/>
    <lineage>
        <taxon>Viruses</taxon>
        <taxon>Duplodnaviria</taxon>
        <taxon>Heunggongvirae</taxon>
        <taxon>Peploviricota</taxon>
        <taxon>Herviviricetes</taxon>
        <taxon>Herpesvirales</taxon>
        <taxon>Orthoherpesviridae</taxon>
        <taxon>Betaherpesvirinae</taxon>
        <taxon>Muromegalovirus</taxon>
        <taxon>Muromegalovirus muridbeta8</taxon>
        <taxon>Rat cytomegalovirus (isolate England)</taxon>
    </lineage>
</organism>
<keyword evidence="1" id="KW-1133">Transmembrane helix</keyword>
<dbReference type="Proteomes" id="UP000105122">
    <property type="component" value="Segment"/>
</dbReference>
<feature type="transmembrane region" description="Helical" evidence="1">
    <location>
        <begin position="330"/>
        <end position="350"/>
    </location>
</feature>